<sequence length="90" mass="10776">MENLGSSKDNNTILYAQRTRLRMQEAVKCFSFYRKRESRSRHDVFIRSKRGRGEEAKRERQRNLYRGNLAHSAVSLIRFHEAALSWLYRA</sequence>
<accession>A0AA88MUD7</accession>
<gene>
    <name evidence="1" type="ORF">Q7C36_010221</name>
</gene>
<evidence type="ECO:0000313" key="2">
    <source>
        <dbReference type="Proteomes" id="UP001187315"/>
    </source>
</evidence>
<dbReference type="AlphaFoldDB" id="A0AA88MUD7"/>
<organism evidence="1 2">
    <name type="scientific">Tachysurus vachellii</name>
    <name type="common">Darkbarbel catfish</name>
    <name type="synonym">Pelteobagrus vachellii</name>
    <dbReference type="NCBI Taxonomy" id="175792"/>
    <lineage>
        <taxon>Eukaryota</taxon>
        <taxon>Metazoa</taxon>
        <taxon>Chordata</taxon>
        <taxon>Craniata</taxon>
        <taxon>Vertebrata</taxon>
        <taxon>Euteleostomi</taxon>
        <taxon>Actinopterygii</taxon>
        <taxon>Neopterygii</taxon>
        <taxon>Teleostei</taxon>
        <taxon>Ostariophysi</taxon>
        <taxon>Siluriformes</taxon>
        <taxon>Bagridae</taxon>
        <taxon>Tachysurus</taxon>
    </lineage>
</organism>
<name>A0AA88MUD7_TACVA</name>
<reference evidence="1" key="1">
    <citation type="submission" date="2023-08" db="EMBL/GenBank/DDBJ databases">
        <title>Pelteobagrus vachellii genome.</title>
        <authorList>
            <person name="Liu H."/>
        </authorList>
    </citation>
    <scope>NUCLEOTIDE SEQUENCE</scope>
    <source>
        <strain evidence="1">PRFRI_2022a</strain>
        <tissue evidence="1">Muscle</tissue>
    </source>
</reference>
<dbReference type="Proteomes" id="UP001187315">
    <property type="component" value="Unassembled WGS sequence"/>
</dbReference>
<protein>
    <submittedName>
        <fullName evidence="1">Uncharacterized protein</fullName>
    </submittedName>
</protein>
<evidence type="ECO:0000313" key="1">
    <source>
        <dbReference type="EMBL" id="KAK2845367.1"/>
    </source>
</evidence>
<comment type="caution">
    <text evidence="1">The sequence shown here is derived from an EMBL/GenBank/DDBJ whole genome shotgun (WGS) entry which is preliminary data.</text>
</comment>
<keyword evidence="2" id="KW-1185">Reference proteome</keyword>
<proteinExistence type="predicted"/>
<dbReference type="EMBL" id="JAVHJS010000010">
    <property type="protein sequence ID" value="KAK2845367.1"/>
    <property type="molecule type" value="Genomic_DNA"/>
</dbReference>